<evidence type="ECO:0000256" key="1">
    <source>
        <dbReference type="SAM" id="SignalP"/>
    </source>
</evidence>
<evidence type="ECO:0000313" key="3">
    <source>
        <dbReference type="Proteomes" id="UP000444721"/>
    </source>
</evidence>
<dbReference type="GeneID" id="68113905"/>
<protein>
    <submittedName>
        <fullName evidence="2">Uncharacterized protein</fullName>
    </submittedName>
</protein>
<dbReference type="VEuPathDB" id="AmoebaDB:NF0083890"/>
<dbReference type="VEuPathDB" id="AmoebaDB:NfTy_074600"/>
<dbReference type="Gene3D" id="3.40.190.10">
    <property type="entry name" value="Periplasmic binding protein-like II"/>
    <property type="match status" value="2"/>
</dbReference>
<feature type="chain" id="PRO_5025538282" evidence="1">
    <location>
        <begin position="28"/>
        <end position="329"/>
    </location>
</feature>
<reference evidence="2 3" key="1">
    <citation type="journal article" date="2019" name="Sci. Rep.">
        <title>Nanopore sequencing improves the draft genome of the human pathogenic amoeba Naegleria fowleri.</title>
        <authorList>
            <person name="Liechti N."/>
            <person name="Schurch N."/>
            <person name="Bruggmann R."/>
            <person name="Wittwer M."/>
        </authorList>
    </citation>
    <scope>NUCLEOTIDE SEQUENCE [LARGE SCALE GENOMIC DNA]</scope>
    <source>
        <strain evidence="2 3">ATCC 30894</strain>
    </source>
</reference>
<dbReference type="EMBL" id="VFQX01000053">
    <property type="protein sequence ID" value="KAF0974077.1"/>
    <property type="molecule type" value="Genomic_DNA"/>
</dbReference>
<feature type="signal peptide" evidence="1">
    <location>
        <begin position="1"/>
        <end position="27"/>
    </location>
</feature>
<dbReference type="Proteomes" id="UP000444721">
    <property type="component" value="Unassembled WGS sequence"/>
</dbReference>
<proteinExistence type="predicted"/>
<dbReference type="OMA" id="QAMITDS"/>
<name>A0A6A5B9Z7_NAEFO</name>
<dbReference type="VEuPathDB" id="AmoebaDB:FDP41_006687"/>
<sequence>MTFSHHSLLLLCTSSLVLLLFTFPSRQQFISVSQNFTAAFDAAIQELVSSPTWIQYYSENMFFAVPKCSTKVEWPEKDPFVGRFKIVTCFESATSSPWLETKTKLADSVVAIINNHYKTNYTNELKRYSTIELGFFQTLKNAVATGDCDIVTTQTQPIVERAQFVHFQCGFGLASKGWVRTGKDPQIVIQNVSDLNNNGILVGALTGTAYETFVKSSLTKATLVPLFSVTSQFDAVLNQNVHAIIGDAIQLLSWKKQVGNCNCEVKAFDTSYEYSTFTNGNITYEKNAASFKPNTSVVSLATTNSFGNQYVMPVTLLMMVIMLIQRYKE</sequence>
<dbReference type="AlphaFoldDB" id="A0A6A5B9Z7"/>
<dbReference type="RefSeq" id="XP_044558790.1">
    <property type="nucleotide sequence ID" value="XM_044710348.1"/>
</dbReference>
<organism evidence="2 3">
    <name type="scientific">Naegleria fowleri</name>
    <name type="common">Brain eating amoeba</name>
    <dbReference type="NCBI Taxonomy" id="5763"/>
    <lineage>
        <taxon>Eukaryota</taxon>
        <taxon>Discoba</taxon>
        <taxon>Heterolobosea</taxon>
        <taxon>Tetramitia</taxon>
        <taxon>Eutetramitia</taxon>
        <taxon>Vahlkampfiidae</taxon>
        <taxon>Naegleria</taxon>
    </lineage>
</organism>
<accession>A0A6A5B9Z7</accession>
<keyword evidence="3" id="KW-1185">Reference proteome</keyword>
<gene>
    <name evidence="2" type="ORF">FDP41_006687</name>
</gene>
<evidence type="ECO:0000313" key="2">
    <source>
        <dbReference type="EMBL" id="KAF0974077.1"/>
    </source>
</evidence>
<comment type="caution">
    <text evidence="2">The sequence shown here is derived from an EMBL/GenBank/DDBJ whole genome shotgun (WGS) entry which is preliminary data.</text>
</comment>
<keyword evidence="1" id="KW-0732">Signal</keyword>
<dbReference type="SUPFAM" id="SSF53850">
    <property type="entry name" value="Periplasmic binding protein-like II"/>
    <property type="match status" value="1"/>
</dbReference>